<dbReference type="InterPro" id="IPR036890">
    <property type="entry name" value="HATPase_C_sf"/>
</dbReference>
<dbReference type="Gene3D" id="1.20.120.790">
    <property type="entry name" value="Heat shock protein 90, C-terminal domain"/>
    <property type="match status" value="1"/>
</dbReference>
<evidence type="ECO:0000256" key="2">
    <source>
        <dbReference type="ARBA" id="ARBA00022741"/>
    </source>
</evidence>
<evidence type="ECO:0000256" key="4">
    <source>
        <dbReference type="ARBA" id="ARBA00023186"/>
    </source>
</evidence>
<dbReference type="InterPro" id="IPR020568">
    <property type="entry name" value="Ribosomal_Su5_D2-typ_SF"/>
</dbReference>
<dbReference type="SUPFAM" id="SSF54211">
    <property type="entry name" value="Ribosomal protein S5 domain 2-like"/>
    <property type="match status" value="1"/>
</dbReference>
<protein>
    <recommendedName>
        <fullName evidence="7">Chaperone protein HtpG</fullName>
    </recommendedName>
</protein>
<keyword evidence="3" id="KW-0067">ATP-binding</keyword>
<comment type="similarity">
    <text evidence="1">Belongs to the heat shock protein 90 family.</text>
</comment>
<evidence type="ECO:0000313" key="5">
    <source>
        <dbReference type="EMBL" id="GAA3990755.1"/>
    </source>
</evidence>
<evidence type="ECO:0000256" key="1">
    <source>
        <dbReference type="ARBA" id="ARBA00008239"/>
    </source>
</evidence>
<keyword evidence="6" id="KW-1185">Reference proteome</keyword>
<sequence>MPEMSFDFEGLIKMIANNLYSEKKVFVRELIQNAHDATRRRIALDGVAGRIDVETRPQDLEITVRDAGIGMNREDLVDYLANIGKSLTLEEREHDSTLIGQFGIGFLAAFVVASKVRVTTRKVGEETGWLWENEGSKEYRLTECEVASPGTTVTVSLAGAEDRGMIQEAEVRTLIRRYADMLTIPIHLNGSREPENTLHMPWEKGGLTAEELSYDLRFYVERTLNDRVLEVIPVQLHGPVQAEGVLYITRDRFYTVDQPRTIRLFHRRMFLCEDQPDILPQWARFINGVINTPDLTPTAARDNYLRDDKWAALRDALGNLVIEHLEHLRDTQRPRFAGIARFHRMSFAAASYYYDEFFAKFADLLLWRTNRLSDEPDDATVSDPLNETGTGVALRTLPEILDRLPGPADQTKTLQCVTGVDAARQYFKIANAAKTTVVDASFVFEPELLEAYTRLPGVNLRLVHIDREDAPSGDAIFRQAGGEEGMAAQKLADRMSAVLRTPHGHVIRTEAREFEPPDIAAVLRTDARTEAQSKAEEVLLDPNAPPGIREMAEAVQRMSHGTGQRLTINSRNPLVQRLAAYHDSAIPEVKQLMRALYHSAVLANGQLITAHAANAFHDQLQQLMSRSLEALELEVRCKALDDRLRAAQGRSRPGSDATHRSFFMITPFASRYRPLIDACREVVEQRWGFELVVASDHQEDHRLLDNVQVLMDAADGFVAEITDSNPNVMFELGAAFADRRERPVVLLRENTSANGTVLPADLQGLLYIPYSLDDASLADHLRTEMSKSSSLRELLSAGRHPRYISREHLARRIAALNLTASALDELSSRYRTAQDWLAAQPDDVGRLLGKEHEGLAGWIVERMRQTDSA</sequence>
<accession>A0ABP7R0K5</accession>
<comment type="caution">
    <text evidence="5">The sequence shown here is derived from an EMBL/GenBank/DDBJ whole genome shotgun (WGS) entry which is preliminary data.</text>
</comment>
<gene>
    <name evidence="5" type="ORF">GCM10022232_26150</name>
</gene>
<dbReference type="SUPFAM" id="SSF55874">
    <property type="entry name" value="ATPase domain of HSP90 chaperone/DNA topoisomerase II/histidine kinase"/>
    <property type="match status" value="1"/>
</dbReference>
<dbReference type="PANTHER" id="PTHR11528">
    <property type="entry name" value="HEAT SHOCK PROTEIN 90 FAMILY MEMBER"/>
    <property type="match status" value="1"/>
</dbReference>
<proteinExistence type="inferred from homology"/>
<dbReference type="InterPro" id="IPR037196">
    <property type="entry name" value="HSP90_C"/>
</dbReference>
<dbReference type="RefSeq" id="WP_329341026.1">
    <property type="nucleotide sequence ID" value="NZ_BAAAZX010000006.1"/>
</dbReference>
<keyword evidence="2" id="KW-0547">Nucleotide-binding</keyword>
<dbReference type="Pfam" id="PF00183">
    <property type="entry name" value="HSP90"/>
    <property type="match status" value="1"/>
</dbReference>
<dbReference type="Gene3D" id="3.30.565.10">
    <property type="entry name" value="Histidine kinase-like ATPase, C-terminal domain"/>
    <property type="match status" value="1"/>
</dbReference>
<dbReference type="Pfam" id="PF13589">
    <property type="entry name" value="HATPase_c_3"/>
    <property type="match status" value="1"/>
</dbReference>
<dbReference type="Gene3D" id="3.30.230.80">
    <property type="match status" value="1"/>
</dbReference>
<evidence type="ECO:0008006" key="7">
    <source>
        <dbReference type="Google" id="ProtNLM"/>
    </source>
</evidence>
<evidence type="ECO:0000256" key="3">
    <source>
        <dbReference type="ARBA" id="ARBA00022840"/>
    </source>
</evidence>
<dbReference type="EMBL" id="BAAAZX010000006">
    <property type="protein sequence ID" value="GAA3990755.1"/>
    <property type="molecule type" value="Genomic_DNA"/>
</dbReference>
<dbReference type="Proteomes" id="UP001500456">
    <property type="component" value="Unassembled WGS sequence"/>
</dbReference>
<organism evidence="5 6">
    <name type="scientific">Streptomyces plumbiresistens</name>
    <dbReference type="NCBI Taxonomy" id="511811"/>
    <lineage>
        <taxon>Bacteria</taxon>
        <taxon>Bacillati</taxon>
        <taxon>Actinomycetota</taxon>
        <taxon>Actinomycetes</taxon>
        <taxon>Kitasatosporales</taxon>
        <taxon>Streptomycetaceae</taxon>
        <taxon>Streptomyces</taxon>
    </lineage>
</organism>
<dbReference type="InterPro" id="IPR001404">
    <property type="entry name" value="Hsp90_fam"/>
</dbReference>
<keyword evidence="4" id="KW-0143">Chaperone</keyword>
<evidence type="ECO:0000313" key="6">
    <source>
        <dbReference type="Proteomes" id="UP001500456"/>
    </source>
</evidence>
<name>A0ABP7R0K5_9ACTN</name>
<reference evidence="6" key="1">
    <citation type="journal article" date="2019" name="Int. J. Syst. Evol. Microbiol.">
        <title>The Global Catalogue of Microorganisms (GCM) 10K type strain sequencing project: providing services to taxonomists for standard genome sequencing and annotation.</title>
        <authorList>
            <consortium name="The Broad Institute Genomics Platform"/>
            <consortium name="The Broad Institute Genome Sequencing Center for Infectious Disease"/>
            <person name="Wu L."/>
            <person name="Ma J."/>
        </authorList>
    </citation>
    <scope>NUCLEOTIDE SEQUENCE [LARGE SCALE GENOMIC DNA]</scope>
    <source>
        <strain evidence="6">JCM 16924</strain>
    </source>
</reference>